<organism evidence="10 11">
    <name type="scientific">Mitsuokella multacida DSM 20544</name>
    <dbReference type="NCBI Taxonomy" id="500635"/>
    <lineage>
        <taxon>Bacteria</taxon>
        <taxon>Bacillati</taxon>
        <taxon>Bacillota</taxon>
        <taxon>Negativicutes</taxon>
        <taxon>Selenomonadales</taxon>
        <taxon>Selenomonadaceae</taxon>
        <taxon>Mitsuokella</taxon>
    </lineage>
</organism>
<reference evidence="10" key="1">
    <citation type="submission" date="2009-09" db="EMBL/GenBank/DDBJ databases">
        <authorList>
            <person name="Weinstock G."/>
            <person name="Sodergren E."/>
            <person name="Clifton S."/>
            <person name="Fulton L."/>
            <person name="Fulton B."/>
            <person name="Courtney L."/>
            <person name="Fronick C."/>
            <person name="Harrison M."/>
            <person name="Strong C."/>
            <person name="Farmer C."/>
            <person name="Delahaunty K."/>
            <person name="Markovic C."/>
            <person name="Hall O."/>
            <person name="Minx P."/>
            <person name="Tomlinson C."/>
            <person name="Mitreva M."/>
            <person name="Nelson J."/>
            <person name="Hou S."/>
            <person name="Wollam A."/>
            <person name="Pepin K.H."/>
            <person name="Johnson M."/>
            <person name="Bhonagiri V."/>
            <person name="Nash W.E."/>
            <person name="Warren W."/>
            <person name="Chinwalla A."/>
            <person name="Mardis E.R."/>
            <person name="Wilson R.K."/>
        </authorList>
    </citation>
    <scope>NUCLEOTIDE SEQUENCE [LARGE SCALE GENOMIC DNA]</scope>
    <source>
        <strain evidence="10">DSM 20544</strain>
    </source>
</reference>
<dbReference type="PANTHER" id="PTHR43337">
    <property type="entry name" value="XANTHINE/URACIL PERMEASE C887.17-RELATED"/>
    <property type="match status" value="1"/>
</dbReference>
<accession>C9KQ46</accession>
<dbReference type="PANTHER" id="PTHR43337:SF1">
    <property type="entry name" value="XANTHINE_URACIL PERMEASE C887.17-RELATED"/>
    <property type="match status" value="1"/>
</dbReference>
<protein>
    <submittedName>
        <fullName evidence="10">Permease</fullName>
    </submittedName>
</protein>
<dbReference type="GO" id="GO:0005345">
    <property type="term" value="F:purine nucleobase transmembrane transporter activity"/>
    <property type="evidence" value="ECO:0007669"/>
    <property type="project" value="TreeGrafter"/>
</dbReference>
<evidence type="ECO:0000256" key="6">
    <source>
        <dbReference type="ARBA" id="ARBA00022989"/>
    </source>
</evidence>
<keyword evidence="4 8" id="KW-1003">Cell membrane</keyword>
<dbReference type="HOGENOM" id="CLU_024508_0_1_9"/>
<keyword evidence="7 8" id="KW-0472">Membrane</keyword>
<feature type="transmembrane region" description="Helical" evidence="9">
    <location>
        <begin position="208"/>
        <end position="227"/>
    </location>
</feature>
<feature type="transmembrane region" description="Helical" evidence="9">
    <location>
        <begin position="181"/>
        <end position="201"/>
    </location>
</feature>
<feature type="transmembrane region" description="Helical" evidence="9">
    <location>
        <begin position="99"/>
        <end position="127"/>
    </location>
</feature>
<dbReference type="AlphaFoldDB" id="C9KQ46"/>
<feature type="transmembrane region" description="Helical" evidence="9">
    <location>
        <begin position="393"/>
        <end position="418"/>
    </location>
</feature>
<dbReference type="EMBL" id="ABWK02000023">
    <property type="protein sequence ID" value="EEX67837.1"/>
    <property type="molecule type" value="Genomic_DNA"/>
</dbReference>
<dbReference type="PIRSF" id="PIRSF005353">
    <property type="entry name" value="PbuG"/>
    <property type="match status" value="1"/>
</dbReference>
<evidence type="ECO:0000256" key="9">
    <source>
        <dbReference type="SAM" id="Phobius"/>
    </source>
</evidence>
<name>C9KQ46_9FIRM</name>
<evidence type="ECO:0000256" key="4">
    <source>
        <dbReference type="ARBA" id="ARBA00022475"/>
    </source>
</evidence>
<keyword evidence="3 8" id="KW-0813">Transport</keyword>
<dbReference type="PATRIC" id="fig|500635.8.peg.1979"/>
<evidence type="ECO:0000256" key="2">
    <source>
        <dbReference type="ARBA" id="ARBA00005697"/>
    </source>
</evidence>
<dbReference type="InterPro" id="IPR045018">
    <property type="entry name" value="Azg-like"/>
</dbReference>
<evidence type="ECO:0000313" key="11">
    <source>
        <dbReference type="Proteomes" id="UP000003671"/>
    </source>
</evidence>
<keyword evidence="11" id="KW-1185">Reference proteome</keyword>
<feature type="transmembrane region" description="Helical" evidence="9">
    <location>
        <begin position="430"/>
        <end position="447"/>
    </location>
</feature>
<dbReference type="Pfam" id="PF00860">
    <property type="entry name" value="Xan_ur_permease"/>
    <property type="match status" value="1"/>
</dbReference>
<comment type="caution">
    <text evidence="10">The sequence shown here is derived from an EMBL/GenBank/DDBJ whole genome shotgun (WGS) entry which is preliminary data.</text>
</comment>
<feature type="transmembrane region" description="Helical" evidence="9">
    <location>
        <begin position="344"/>
        <end position="373"/>
    </location>
</feature>
<keyword evidence="6 8" id="KW-1133">Transmembrane helix</keyword>
<feature type="transmembrane region" description="Helical" evidence="9">
    <location>
        <begin position="33"/>
        <end position="51"/>
    </location>
</feature>
<dbReference type="GO" id="GO:0005886">
    <property type="term" value="C:plasma membrane"/>
    <property type="evidence" value="ECO:0007669"/>
    <property type="project" value="UniProtKB-SubCell"/>
</dbReference>
<dbReference type="InterPro" id="IPR026033">
    <property type="entry name" value="Azg-like_bact_archaea"/>
</dbReference>
<dbReference type="eggNOG" id="COG2252">
    <property type="taxonomic scope" value="Bacteria"/>
</dbReference>
<dbReference type="STRING" id="500635.MITSMUL_05360"/>
<comment type="similarity">
    <text evidence="2 8">Belongs to the nucleobase:cation symporter-2 (NCS2) (TC 2.A.40) family. Azg-like subfamily.</text>
</comment>
<proteinExistence type="inferred from homology"/>
<dbReference type="Proteomes" id="UP000003671">
    <property type="component" value="Unassembled WGS sequence"/>
</dbReference>
<comment type="subcellular location">
    <subcellularLocation>
        <location evidence="1 8">Cell membrane</location>
        <topology evidence="1 8">Multi-pass membrane protein</topology>
    </subcellularLocation>
</comment>
<evidence type="ECO:0000256" key="5">
    <source>
        <dbReference type="ARBA" id="ARBA00022692"/>
    </source>
</evidence>
<evidence type="ECO:0000256" key="7">
    <source>
        <dbReference type="ARBA" id="ARBA00023136"/>
    </source>
</evidence>
<evidence type="ECO:0000256" key="8">
    <source>
        <dbReference type="PIRNR" id="PIRNR005353"/>
    </source>
</evidence>
<sequence>MGRNSFMQTQAKQGFLDRFFKLSEKNTTVKTELLAGLTTFIALAYIIFVNPNILSEAGIPKEAAIASTIWIAALSTMVMGVFANYPVALAPGMGLNAFFAYYVCGTLGLHWTVALGAVFFSGVLFLILTISHIRQAIINAVPQNLRVAIGVGIGLFIAFIGLKGTGLIIPDKATFIGLGHVTNPTTLLSLFGLVLTGALMARNIQGSILIGIVATTVLSMVLGYSPVPHTIGDVISTSLPHMGETFGQLDIAGAWNYGIVSIIFTFTVVELFDNMGTLIGLTSKAKLIKPNGEIENLDRALTTDAVGTICSSIFGTSTVTSYIESAAGIAAGGKTGLTAVTVSICFLIALLFAPLVGLVPGFATAPPLILVGALMMSEVGKINFVDFSDGLPAFLTIIMMPLTGSIANGFAFGFVSYVFMKTAVGKYKEISWIMWLVSIAFIINLVMRS</sequence>
<feature type="transmembrane region" description="Helical" evidence="9">
    <location>
        <begin position="63"/>
        <end position="87"/>
    </location>
</feature>
<dbReference type="InterPro" id="IPR006043">
    <property type="entry name" value="NCS2"/>
</dbReference>
<gene>
    <name evidence="10" type="ORF">MITSMUL_05360</name>
</gene>
<feature type="transmembrane region" description="Helical" evidence="9">
    <location>
        <begin position="147"/>
        <end position="169"/>
    </location>
</feature>
<evidence type="ECO:0000313" key="10">
    <source>
        <dbReference type="EMBL" id="EEX67837.1"/>
    </source>
</evidence>
<evidence type="ECO:0000256" key="1">
    <source>
        <dbReference type="ARBA" id="ARBA00004651"/>
    </source>
</evidence>
<feature type="transmembrane region" description="Helical" evidence="9">
    <location>
        <begin position="254"/>
        <end position="272"/>
    </location>
</feature>
<evidence type="ECO:0000256" key="3">
    <source>
        <dbReference type="ARBA" id="ARBA00022448"/>
    </source>
</evidence>
<keyword evidence="5 8" id="KW-0812">Transmembrane</keyword>